<evidence type="ECO:0000313" key="3">
    <source>
        <dbReference type="Proteomes" id="UP000612680"/>
    </source>
</evidence>
<dbReference type="Gene3D" id="3.40.50.150">
    <property type="entry name" value="Vaccinia Virus protein VP39"/>
    <property type="match status" value="1"/>
</dbReference>
<protein>
    <submittedName>
        <fullName evidence="2">SAM-dependent methyltransferase</fullName>
    </submittedName>
</protein>
<dbReference type="GO" id="GO:0032259">
    <property type="term" value="P:methylation"/>
    <property type="evidence" value="ECO:0007669"/>
    <property type="project" value="UniProtKB-KW"/>
</dbReference>
<reference evidence="2 3" key="1">
    <citation type="submission" date="2020-06" db="EMBL/GenBank/DDBJ databases">
        <title>Dyadobacter sandarakinus sp. nov., isolated from the soil of the Arctic Yellow River Station.</title>
        <authorList>
            <person name="Zhang Y."/>
            <person name="Peng F."/>
        </authorList>
    </citation>
    <scope>NUCLEOTIDE SEQUENCE [LARGE SCALE GENOMIC DNA]</scope>
    <source>
        <strain evidence="2 3">Q3-56</strain>
    </source>
</reference>
<dbReference type="GO" id="GO:0008168">
    <property type="term" value="F:methyltransferase activity"/>
    <property type="evidence" value="ECO:0007669"/>
    <property type="project" value="UniProtKB-KW"/>
</dbReference>
<evidence type="ECO:0000259" key="1">
    <source>
        <dbReference type="Pfam" id="PF13679"/>
    </source>
</evidence>
<dbReference type="InterPro" id="IPR025714">
    <property type="entry name" value="Methyltranfer_dom"/>
</dbReference>
<dbReference type="PANTHER" id="PTHR13369:SF3">
    <property type="entry name" value="METHYLTRANSFERASE DOMAIN-CONTAINING PROTEIN"/>
    <property type="match status" value="1"/>
</dbReference>
<keyword evidence="2" id="KW-0808">Transferase</keyword>
<feature type="domain" description="Methyltransferase" evidence="1">
    <location>
        <begin position="159"/>
        <end position="294"/>
    </location>
</feature>
<keyword evidence="3" id="KW-1185">Reference proteome</keyword>
<evidence type="ECO:0000313" key="2">
    <source>
        <dbReference type="EMBL" id="QRQ99956.1"/>
    </source>
</evidence>
<dbReference type="PANTHER" id="PTHR13369">
    <property type="match status" value="1"/>
</dbReference>
<organism evidence="2 3">
    <name type="scientific">Dyadobacter sandarakinus</name>
    <dbReference type="NCBI Taxonomy" id="2747268"/>
    <lineage>
        <taxon>Bacteria</taxon>
        <taxon>Pseudomonadati</taxon>
        <taxon>Bacteroidota</taxon>
        <taxon>Cytophagia</taxon>
        <taxon>Cytophagales</taxon>
        <taxon>Spirosomataceae</taxon>
        <taxon>Dyadobacter</taxon>
    </lineage>
</organism>
<proteinExistence type="predicted"/>
<dbReference type="InterPro" id="IPR029063">
    <property type="entry name" value="SAM-dependent_MTases_sf"/>
</dbReference>
<dbReference type="CDD" id="cd02440">
    <property type="entry name" value="AdoMet_MTases"/>
    <property type="match status" value="1"/>
</dbReference>
<dbReference type="EMBL" id="CP056775">
    <property type="protein sequence ID" value="QRQ99956.1"/>
    <property type="molecule type" value="Genomic_DNA"/>
</dbReference>
<keyword evidence="2" id="KW-0489">Methyltransferase</keyword>
<name>A0ABX7I1K3_9BACT</name>
<accession>A0ABX7I1K3</accession>
<gene>
    <name evidence="2" type="ORF">HWI92_03000</name>
</gene>
<sequence>MIMEDRIQEFVNEVHTSLSANSFIKLSLGNYQGTDEGLKNIYIRRAVIKKEDKLSFTYRYKTRDIVRNYNPAEGVATLQQLLPADFHIATLQTTQGSIQFEVLKNGRIVVRKTETEARPAPAPTHDKAKHRLITSQDKPYLQALKITDQHGTVFNNAQDKYRQINHYVDILSTLIRDIPGEGTIRIADMGSGKGYLTFALYDYLTNVLQRNAAVTGVEFRQDLVELCNQIAAETGFEGLHFSQGTIEGFETEKLDMLIALHACDTATDDAIAKGIRAEAELIVVAPCCHKQIRREMEKSKVENDVRFLTRHGIFLERQAEMVTDGIRALILEYFGYRTKVFEFISDAHTPKNVMIVGMKDHHLTVPKQEILDKIKATREYFGIDYHHLEKITGI</sequence>
<dbReference type="Proteomes" id="UP000612680">
    <property type="component" value="Chromosome"/>
</dbReference>
<dbReference type="Pfam" id="PF13679">
    <property type="entry name" value="Methyltransf_32"/>
    <property type="match status" value="1"/>
</dbReference>
<dbReference type="SUPFAM" id="SSF53335">
    <property type="entry name" value="S-adenosyl-L-methionine-dependent methyltransferases"/>
    <property type="match status" value="1"/>
</dbReference>